<gene>
    <name evidence="2" type="ORF">BDV96DRAFT_114662</name>
</gene>
<evidence type="ECO:0000313" key="2">
    <source>
        <dbReference type="EMBL" id="KAF2113592.1"/>
    </source>
</evidence>
<keyword evidence="3" id="KW-1185">Reference proteome</keyword>
<protein>
    <recommendedName>
        <fullName evidence="4">Cora-like Mg2+ transporter protein-domain-containing protein</fullName>
    </recommendedName>
</protein>
<dbReference type="AlphaFoldDB" id="A0A6A5Z2D1"/>
<keyword evidence="1" id="KW-0472">Membrane</keyword>
<feature type="transmembrane region" description="Helical" evidence="1">
    <location>
        <begin position="500"/>
        <end position="520"/>
    </location>
</feature>
<evidence type="ECO:0000313" key="3">
    <source>
        <dbReference type="Proteomes" id="UP000799770"/>
    </source>
</evidence>
<dbReference type="Gene3D" id="1.20.58.340">
    <property type="entry name" value="Magnesium transport protein CorA, transmembrane region"/>
    <property type="match status" value="1"/>
</dbReference>
<keyword evidence="1" id="KW-1133">Transmembrane helix</keyword>
<dbReference type="Proteomes" id="UP000799770">
    <property type="component" value="Unassembled WGS sequence"/>
</dbReference>
<proteinExistence type="predicted"/>
<dbReference type="EMBL" id="ML977327">
    <property type="protein sequence ID" value="KAF2113592.1"/>
    <property type="molecule type" value="Genomic_DNA"/>
</dbReference>
<keyword evidence="1" id="KW-0812">Transmembrane</keyword>
<organism evidence="2 3">
    <name type="scientific">Lophiotrema nucula</name>
    <dbReference type="NCBI Taxonomy" id="690887"/>
    <lineage>
        <taxon>Eukaryota</taxon>
        <taxon>Fungi</taxon>
        <taxon>Dikarya</taxon>
        <taxon>Ascomycota</taxon>
        <taxon>Pezizomycotina</taxon>
        <taxon>Dothideomycetes</taxon>
        <taxon>Pleosporomycetidae</taxon>
        <taxon>Pleosporales</taxon>
        <taxon>Lophiotremataceae</taxon>
        <taxon>Lophiotrema</taxon>
    </lineage>
</organism>
<reference evidence="2" key="1">
    <citation type="journal article" date="2020" name="Stud. Mycol.">
        <title>101 Dothideomycetes genomes: a test case for predicting lifestyles and emergence of pathogens.</title>
        <authorList>
            <person name="Haridas S."/>
            <person name="Albert R."/>
            <person name="Binder M."/>
            <person name="Bloem J."/>
            <person name="Labutti K."/>
            <person name="Salamov A."/>
            <person name="Andreopoulos B."/>
            <person name="Baker S."/>
            <person name="Barry K."/>
            <person name="Bills G."/>
            <person name="Bluhm B."/>
            <person name="Cannon C."/>
            <person name="Castanera R."/>
            <person name="Culley D."/>
            <person name="Daum C."/>
            <person name="Ezra D."/>
            <person name="Gonzalez J."/>
            <person name="Henrissat B."/>
            <person name="Kuo A."/>
            <person name="Liang C."/>
            <person name="Lipzen A."/>
            <person name="Lutzoni F."/>
            <person name="Magnuson J."/>
            <person name="Mondo S."/>
            <person name="Nolan M."/>
            <person name="Ohm R."/>
            <person name="Pangilinan J."/>
            <person name="Park H.-J."/>
            <person name="Ramirez L."/>
            <person name="Alfaro M."/>
            <person name="Sun H."/>
            <person name="Tritt A."/>
            <person name="Yoshinaga Y."/>
            <person name="Zwiers L.-H."/>
            <person name="Turgeon B."/>
            <person name="Goodwin S."/>
            <person name="Spatafora J."/>
            <person name="Crous P."/>
            <person name="Grigoriev I."/>
        </authorList>
    </citation>
    <scope>NUCLEOTIDE SEQUENCE</scope>
    <source>
        <strain evidence="2">CBS 627.86</strain>
    </source>
</reference>
<name>A0A6A5Z2D1_9PLEO</name>
<accession>A0A6A5Z2D1</accession>
<evidence type="ECO:0000256" key="1">
    <source>
        <dbReference type="SAM" id="Phobius"/>
    </source>
</evidence>
<sequence>MTERKTTDASYVNSIRNYCGRHPSLKLLQALPHVPDHPTRVKVLEFGTGGIRDADIGKLHELDAYWSTIRSSSTPQACKGRLYLIEDISLPYISSFGNHFNIDPRFFDEYVRFDPDRTQNFLEGYHTMRRLASLRETVKLATFVYHEIRVFHGSTPRREDYEILTSDNVKRLVTTVDHHGGPYTGLVRRNLGVWWRERVAEDDAWDAIILVDPVMSDRFTIKKWNDTNWRPVSCSNTPYLDGYLDFSAWPPSSPPYPPLSPTQTLVHASSFPSGPGLEHHHSMLADIAHYWRLASPTDLDNAFQSPTYTPLFAYRIIASHWNLQLEYLVSVVSDLEKGLLKFEQMDAHPRAEMIDAEVRGLRVLLSDVNAWRRRVYFYLEQMVWNTEVLGLPLPHISSSQERSDRKADTRALGDEKMTSAAALCATDFHQTHTHLLLTRDRIQSLLPVVMGAFSLLEAQHSVLKADLTIRLSGVALVFVPLSFTASLLSMSDEFIPGKRLFWVFFAVSVPIIVVLFWWAFWMQLGVLRRWCWRKWWETRRHQRRREGEDEEQKEE</sequence>
<feature type="transmembrane region" description="Helical" evidence="1">
    <location>
        <begin position="467"/>
        <end position="488"/>
    </location>
</feature>
<evidence type="ECO:0008006" key="4">
    <source>
        <dbReference type="Google" id="ProtNLM"/>
    </source>
</evidence>
<dbReference type="OrthoDB" id="5428055at2759"/>